<dbReference type="EMBL" id="UGEB01000001">
    <property type="protein sequence ID" value="STK43505.1"/>
    <property type="molecule type" value="Genomic_DNA"/>
</dbReference>
<evidence type="ECO:0000259" key="1">
    <source>
        <dbReference type="Pfam" id="PF21941"/>
    </source>
</evidence>
<dbReference type="NCBIfam" id="NF033859">
    <property type="entry name" value="SMEK_N"/>
    <property type="match status" value="1"/>
</dbReference>
<dbReference type="InterPro" id="IPR047740">
    <property type="entry name" value="SMEK_dom"/>
</dbReference>
<dbReference type="RefSeq" id="WP_000566848.1">
    <property type="nucleotide sequence ID" value="NZ_AP027417.1"/>
</dbReference>
<evidence type="ECO:0000313" key="3">
    <source>
        <dbReference type="EMBL" id="STK43505.1"/>
    </source>
</evidence>
<dbReference type="EMBL" id="UGCP01000002">
    <property type="protein sequence ID" value="STI85367.1"/>
    <property type="molecule type" value="Genomic_DNA"/>
</dbReference>
<gene>
    <name evidence="3" type="ORF">NCTC8179_00202</name>
    <name evidence="2" type="ORF">NCTC8622_04458</name>
</gene>
<dbReference type="Pfam" id="PF21941">
    <property type="entry name" value="SMEK_N"/>
    <property type="match status" value="1"/>
</dbReference>
<protein>
    <recommendedName>
        <fullName evidence="1">SMEK domain-containing protein</fullName>
    </recommendedName>
</protein>
<reference evidence="4 5" key="1">
    <citation type="submission" date="2018-06" db="EMBL/GenBank/DDBJ databases">
        <authorList>
            <consortium name="Pathogen Informatics"/>
            <person name="Doyle S."/>
        </authorList>
    </citation>
    <scope>NUCLEOTIDE SEQUENCE [LARGE SCALE GENOMIC DNA]</scope>
    <source>
        <strain evidence="3 5">NCTC8179</strain>
        <strain evidence="2 4">NCTC8622</strain>
    </source>
</reference>
<proteinExistence type="predicted"/>
<organism evidence="2 4">
    <name type="scientific">Escherichia coli</name>
    <dbReference type="NCBI Taxonomy" id="562"/>
    <lineage>
        <taxon>Bacteria</taxon>
        <taxon>Pseudomonadati</taxon>
        <taxon>Pseudomonadota</taxon>
        <taxon>Gammaproteobacteria</taxon>
        <taxon>Enterobacterales</taxon>
        <taxon>Enterobacteriaceae</taxon>
        <taxon>Escherichia</taxon>
    </lineage>
</organism>
<evidence type="ECO:0000313" key="5">
    <source>
        <dbReference type="Proteomes" id="UP000255543"/>
    </source>
</evidence>
<dbReference type="Proteomes" id="UP000254079">
    <property type="component" value="Unassembled WGS sequence"/>
</dbReference>
<evidence type="ECO:0000313" key="4">
    <source>
        <dbReference type="Proteomes" id="UP000254079"/>
    </source>
</evidence>
<name>A0A2I5I9L1_ECOLX</name>
<evidence type="ECO:0000313" key="2">
    <source>
        <dbReference type="EMBL" id="STI85367.1"/>
    </source>
</evidence>
<feature type="domain" description="SMEK" evidence="1">
    <location>
        <begin position="9"/>
        <end position="120"/>
    </location>
</feature>
<accession>A0A2I5I9L1</accession>
<dbReference type="Proteomes" id="UP000255543">
    <property type="component" value="Unassembled WGS sequence"/>
</dbReference>
<sequence>MIDPLIRNLQSDIALLQLYIAQRKQAGFHDMERIIESLTIFMFRALKMGELVNMNQIKVNFPAIDLADNKNMIAVQVTTNASPAKIKKTIESFEKINEIGESLKDKYSTLYIFGFCKASRYLTPSYCKIIDPSYFVNELCDKADEDMVQDMIDAIRRHHDYTSLHPWSDKDSLEIILNIINRNAIKHRMSCEGSLSDMLTGLKEINEVITKGTIQRKQRSKSISDFKDQSMVKFMRGVMDDLSVIQAIVNKSKVNQGDMVYISHEDMINIDKLKAKIASDSSEIARLNNIDITLNVVDL</sequence>
<dbReference type="AlphaFoldDB" id="A0A2I5I9L1"/>